<dbReference type="InterPro" id="IPR032466">
    <property type="entry name" value="Metal_Hydrolase"/>
</dbReference>
<dbReference type="InterPro" id="IPR050378">
    <property type="entry name" value="Metallo-dep_Hydrolases_sf"/>
</dbReference>
<dbReference type="PANTHER" id="PTHR11647">
    <property type="entry name" value="HYDRANTOINASE/DIHYDROPYRIMIDINASE FAMILY MEMBER"/>
    <property type="match status" value="1"/>
</dbReference>
<protein>
    <submittedName>
        <fullName evidence="2">Unannotated protein</fullName>
    </submittedName>
</protein>
<dbReference type="Pfam" id="PF07969">
    <property type="entry name" value="Amidohydro_3"/>
    <property type="match status" value="1"/>
</dbReference>
<evidence type="ECO:0000313" key="2">
    <source>
        <dbReference type="EMBL" id="CAB4562903.1"/>
    </source>
</evidence>
<name>A0A6J6DLC2_9ZZZZ</name>
<dbReference type="GO" id="GO:0016812">
    <property type="term" value="F:hydrolase activity, acting on carbon-nitrogen (but not peptide) bonds, in cyclic amides"/>
    <property type="evidence" value="ECO:0007669"/>
    <property type="project" value="TreeGrafter"/>
</dbReference>
<dbReference type="Gene3D" id="3.20.20.140">
    <property type="entry name" value="Metal-dependent hydrolases"/>
    <property type="match status" value="1"/>
</dbReference>
<organism evidence="2">
    <name type="scientific">freshwater metagenome</name>
    <dbReference type="NCBI Taxonomy" id="449393"/>
    <lineage>
        <taxon>unclassified sequences</taxon>
        <taxon>metagenomes</taxon>
        <taxon>ecological metagenomes</taxon>
    </lineage>
</organism>
<feature type="domain" description="Amidohydrolase 3" evidence="1">
    <location>
        <begin position="47"/>
        <end position="552"/>
    </location>
</feature>
<gene>
    <name evidence="2" type="ORF">UFOPK1493_01899</name>
</gene>
<evidence type="ECO:0000259" key="1">
    <source>
        <dbReference type="Pfam" id="PF07969"/>
    </source>
</evidence>
<proteinExistence type="predicted"/>
<accession>A0A6J6DLC2</accession>
<dbReference type="PANTHER" id="PTHR11647:SF1">
    <property type="entry name" value="COLLAPSIN RESPONSE MEDIATOR PROTEIN"/>
    <property type="match status" value="1"/>
</dbReference>
<dbReference type="EMBL" id="CAEZSR010000066">
    <property type="protein sequence ID" value="CAB4562903.1"/>
    <property type="molecule type" value="Genomic_DNA"/>
</dbReference>
<dbReference type="AlphaFoldDB" id="A0A6J6DLC2"/>
<dbReference type="SUPFAM" id="SSF51556">
    <property type="entry name" value="Metallo-dependent hydrolases"/>
    <property type="match status" value="1"/>
</dbReference>
<dbReference type="InterPro" id="IPR011059">
    <property type="entry name" value="Metal-dep_hydrolase_composite"/>
</dbReference>
<dbReference type="GO" id="GO:0005829">
    <property type="term" value="C:cytosol"/>
    <property type="evidence" value="ECO:0007669"/>
    <property type="project" value="TreeGrafter"/>
</dbReference>
<reference evidence="2" key="1">
    <citation type="submission" date="2020-05" db="EMBL/GenBank/DDBJ databases">
        <authorList>
            <person name="Chiriac C."/>
            <person name="Salcher M."/>
            <person name="Ghai R."/>
            <person name="Kavagutti S V."/>
        </authorList>
    </citation>
    <scope>NUCLEOTIDE SEQUENCE</scope>
</reference>
<dbReference type="Gene3D" id="2.30.40.10">
    <property type="entry name" value="Urease, subunit C, domain 1"/>
    <property type="match status" value="1"/>
</dbReference>
<sequence>MHDLVIRNGFLVDGSGAPGRPADVTVDDGIVTSVVDAGTAGGARQDVDADGLLVTPGFVDIHTHYDAQASWDPYLTPSSWHGVTTVVMGNCGVGFAPAAPDRHEWLIALMEGVEDIPGSAMTEGITWDWTTYPEYLDALERMPRVIDVGSQLAHGALRAFVMGDRGAANEPATDDDIAAMAVQVEAALRAGALGFSTSRTPLHRSKDGELVPGTHADTRELLGIGEAIRRAGHGVFQFAPEHAILPVKEWPWMRELAALTGRPVSVNLNQPDQASEVWRDVLHLLDEAHADGLPIYAQVAGRTIGILYCLHGSVHPLLFHPAYTEVAHLPMPERLRALADPERRRRIVEDVPDDGGLFEKVVLANLGRIWPVADGDIDYEPTGDESVAAVAARLGIPPMQLVLDQLTAHDGNGMLYAPFFNYAYGDLSMTYEVTRHPHTRMGLSDAGAHCGAICDGGTPTFMLTHWTRDRTRGPRLPLEYVVHRQTHQTAQLYGLGDRGLVAPGLRADLNVIHYDELRFGPPRMAFDLPAAGRRLVQRASGYRATFVAGVQTVADDEFTGALPGRLVRGPR</sequence>
<dbReference type="SUPFAM" id="SSF51338">
    <property type="entry name" value="Composite domain of metallo-dependent hydrolases"/>
    <property type="match status" value="1"/>
</dbReference>
<dbReference type="InterPro" id="IPR013108">
    <property type="entry name" value="Amidohydro_3"/>
</dbReference>
<dbReference type="CDD" id="cd01297">
    <property type="entry name" value="D-aminoacylase"/>
    <property type="match status" value="1"/>
</dbReference>